<proteinExistence type="predicted"/>
<dbReference type="GO" id="GO:0042742">
    <property type="term" value="P:defense response to bacterium"/>
    <property type="evidence" value="ECO:0007669"/>
    <property type="project" value="UniProtKB-KW"/>
</dbReference>
<evidence type="ECO:0000256" key="1">
    <source>
        <dbReference type="ARBA" id="ARBA00022529"/>
    </source>
</evidence>
<dbReference type="InterPro" id="IPR002196">
    <property type="entry name" value="Glyco_hydro_24"/>
</dbReference>
<dbReference type="InterPro" id="IPR051018">
    <property type="entry name" value="Bacteriophage_GH24"/>
</dbReference>
<dbReference type="GO" id="GO:0031640">
    <property type="term" value="P:killing of cells of another organism"/>
    <property type="evidence" value="ECO:0007669"/>
    <property type="project" value="UniProtKB-KW"/>
</dbReference>
<dbReference type="Gene3D" id="1.10.530.40">
    <property type="match status" value="1"/>
</dbReference>
<evidence type="ECO:0000313" key="5">
    <source>
        <dbReference type="Proteomes" id="UP000324800"/>
    </source>
</evidence>
<protein>
    <recommendedName>
        <fullName evidence="6">Lysozyme</fullName>
    </recommendedName>
</protein>
<gene>
    <name evidence="4" type="ORF">EZS28_026481</name>
</gene>
<evidence type="ECO:0000313" key="4">
    <source>
        <dbReference type="EMBL" id="KAA6377993.1"/>
    </source>
</evidence>
<name>A0A5J4V626_9EUKA</name>
<organism evidence="4 5">
    <name type="scientific">Streblomastix strix</name>
    <dbReference type="NCBI Taxonomy" id="222440"/>
    <lineage>
        <taxon>Eukaryota</taxon>
        <taxon>Metamonada</taxon>
        <taxon>Preaxostyla</taxon>
        <taxon>Oxymonadida</taxon>
        <taxon>Streblomastigidae</taxon>
        <taxon>Streblomastix</taxon>
    </lineage>
</organism>
<dbReference type="InterPro" id="IPR033907">
    <property type="entry name" value="Endolysin_autolysin"/>
</dbReference>
<dbReference type="GO" id="GO:0009253">
    <property type="term" value="P:peptidoglycan catabolic process"/>
    <property type="evidence" value="ECO:0007669"/>
    <property type="project" value="InterPro"/>
</dbReference>
<keyword evidence="1" id="KW-0929">Antimicrobial</keyword>
<keyword evidence="3" id="KW-1035">Host cytoplasm</keyword>
<dbReference type="GO" id="GO:0016998">
    <property type="term" value="P:cell wall macromolecule catabolic process"/>
    <property type="evidence" value="ECO:0007669"/>
    <property type="project" value="InterPro"/>
</dbReference>
<evidence type="ECO:0008006" key="6">
    <source>
        <dbReference type="Google" id="ProtNLM"/>
    </source>
</evidence>
<comment type="caution">
    <text evidence="4">The sequence shown here is derived from an EMBL/GenBank/DDBJ whole genome shotgun (WGS) entry which is preliminary data.</text>
</comment>
<reference evidence="4 5" key="1">
    <citation type="submission" date="2019-03" db="EMBL/GenBank/DDBJ databases">
        <title>Single cell metagenomics reveals metabolic interactions within the superorganism composed of flagellate Streblomastix strix and complex community of Bacteroidetes bacteria on its surface.</title>
        <authorList>
            <person name="Treitli S.C."/>
            <person name="Kolisko M."/>
            <person name="Husnik F."/>
            <person name="Keeling P."/>
            <person name="Hampl V."/>
        </authorList>
    </citation>
    <scope>NUCLEOTIDE SEQUENCE [LARGE SCALE GENOMIC DNA]</scope>
    <source>
        <strain evidence="4">ST1C</strain>
    </source>
</reference>
<dbReference type="Proteomes" id="UP000324800">
    <property type="component" value="Unassembled WGS sequence"/>
</dbReference>
<dbReference type="EMBL" id="SNRW01009447">
    <property type="protein sequence ID" value="KAA6377993.1"/>
    <property type="molecule type" value="Genomic_DNA"/>
</dbReference>
<dbReference type="PANTHER" id="PTHR38107">
    <property type="match status" value="1"/>
</dbReference>
<dbReference type="InterPro" id="IPR023346">
    <property type="entry name" value="Lysozyme-like_dom_sf"/>
</dbReference>
<dbReference type="PANTHER" id="PTHR38107:SF3">
    <property type="entry name" value="LYSOZYME RRRD-RELATED"/>
    <property type="match status" value="1"/>
</dbReference>
<evidence type="ECO:0000256" key="2">
    <source>
        <dbReference type="ARBA" id="ARBA00022638"/>
    </source>
</evidence>
<dbReference type="SUPFAM" id="SSF53955">
    <property type="entry name" value="Lysozyme-like"/>
    <property type="match status" value="1"/>
</dbReference>
<dbReference type="GO" id="GO:0003796">
    <property type="term" value="F:lysozyme activity"/>
    <property type="evidence" value="ECO:0007669"/>
    <property type="project" value="InterPro"/>
</dbReference>
<evidence type="ECO:0000256" key="3">
    <source>
        <dbReference type="ARBA" id="ARBA00023200"/>
    </source>
</evidence>
<dbReference type="InterPro" id="IPR023347">
    <property type="entry name" value="Lysozyme_dom_sf"/>
</dbReference>
<accession>A0A5J4V626</accession>
<dbReference type="AlphaFoldDB" id="A0A5J4V626"/>
<keyword evidence="2" id="KW-0081">Bacteriolytic enzyme</keyword>
<sequence>MSQVIIKRSVQLMTISDDGMKFIQEKEAGKFNIKHYNPATEEFEAYLDSANIPTIGYGHTKDVKLEDKMSKQQAEQLFKAEIHSHCSGIHKYITADITQNQYDALASLTYNAGPNFLQGKKLTQNINAGKDVEAAKEFLDINKITNTKVQKEYSRGLQMRRYEESVRFLRDHNQNDPQI</sequence>
<dbReference type="CDD" id="cd00737">
    <property type="entry name" value="lyz_endolysin_autolysin"/>
    <property type="match status" value="1"/>
</dbReference>
<dbReference type="Pfam" id="PF00959">
    <property type="entry name" value="Phage_lysozyme"/>
    <property type="match status" value="1"/>
</dbReference>